<name>A0A5B9NBS7_9CAUD</name>
<dbReference type="EMBL" id="MK903282">
    <property type="protein sequence ID" value="QEG09922.1"/>
    <property type="molecule type" value="Genomic_DNA"/>
</dbReference>
<organism evidence="1 2">
    <name type="scientific">Escherichia phage Mansfield</name>
    <dbReference type="NCBI Taxonomy" id="2591099"/>
    <lineage>
        <taxon>Viruses</taxon>
        <taxon>Duplodnaviria</taxon>
        <taxon>Heunggongvirae</taxon>
        <taxon>Uroviricota</taxon>
        <taxon>Caudoviricetes</taxon>
        <taxon>Lindbergviridae</taxon>
        <taxon>Wifcevirus</taxon>
        <taxon>Wifcevirus mansfield</taxon>
    </lineage>
</organism>
<sequence length="101" mass="11949">MSYDERFGRSGLFHDCVWMDSQDVVCVALNESYNGVFKPFKIGETYELFHGWLTRRNNLPDVEVWWIEYKGQAHRCKVVEMHGVKYYQSIISGFVFKEGEL</sequence>
<gene>
    <name evidence="1" type="ORF">CPT_Mansfield_097</name>
</gene>
<evidence type="ECO:0000313" key="1">
    <source>
        <dbReference type="EMBL" id="QEG09922.1"/>
    </source>
</evidence>
<reference evidence="2" key="1">
    <citation type="submission" date="2019-05" db="EMBL/GenBank/DDBJ databases">
        <title>Complete Genome Sequence of Escherichia coli Myophage Mansfield.</title>
        <authorList>
            <person name="D'Souza G.M."/>
            <person name="Klotz K."/>
            <person name="Moreland R."/>
            <person name="Liu M."/>
            <person name="Ramsey J."/>
        </authorList>
    </citation>
    <scope>NUCLEOTIDE SEQUENCE [LARGE SCALE GENOMIC DNA]</scope>
</reference>
<evidence type="ECO:0000313" key="2">
    <source>
        <dbReference type="Proteomes" id="UP000324813"/>
    </source>
</evidence>
<protein>
    <submittedName>
        <fullName evidence="1">Uncharacterized protein</fullName>
    </submittedName>
</protein>
<accession>A0A5B9NBS7</accession>
<proteinExistence type="predicted"/>
<keyword evidence="2" id="KW-1185">Reference proteome</keyword>
<dbReference type="Proteomes" id="UP000324813">
    <property type="component" value="Segment"/>
</dbReference>